<gene>
    <name evidence="1" type="ORF">SAMN05216269_11425</name>
</gene>
<dbReference type="EMBL" id="FRCL01000014">
    <property type="protein sequence ID" value="SHN12108.1"/>
    <property type="molecule type" value="Genomic_DNA"/>
</dbReference>
<sequence length="85" mass="9234">MTVRYFDGNNNPLSSPLPNPFVTITQKIRVEVINPLNNSCTAVVLIPFVVNPVPNINLEGDELVCSILPTFTKIIDPGIQDGSPT</sequence>
<evidence type="ECO:0000313" key="1">
    <source>
        <dbReference type="EMBL" id="SHN12108.1"/>
    </source>
</evidence>
<dbReference type="Proteomes" id="UP000184092">
    <property type="component" value="Unassembled WGS sequence"/>
</dbReference>
<dbReference type="STRING" id="178356.SAMN05216269_11425"/>
<evidence type="ECO:0000313" key="2">
    <source>
        <dbReference type="Proteomes" id="UP000184092"/>
    </source>
</evidence>
<dbReference type="AlphaFoldDB" id="A0A1M7P7F7"/>
<keyword evidence="2" id="KW-1185">Reference proteome</keyword>
<proteinExistence type="predicted"/>
<reference evidence="2" key="1">
    <citation type="submission" date="2016-11" db="EMBL/GenBank/DDBJ databases">
        <authorList>
            <person name="Varghese N."/>
            <person name="Submissions S."/>
        </authorList>
    </citation>
    <scope>NUCLEOTIDE SEQUENCE [LARGE SCALE GENOMIC DNA]</scope>
    <source>
        <strain evidence="2">CGMCC 1.2749</strain>
    </source>
</reference>
<name>A0A1M7P7F7_9FLAO</name>
<protein>
    <submittedName>
        <fullName evidence="1">Uncharacterized protein</fullName>
    </submittedName>
</protein>
<organism evidence="1 2">
    <name type="scientific">Flavobacterium xinjiangense</name>
    <dbReference type="NCBI Taxonomy" id="178356"/>
    <lineage>
        <taxon>Bacteria</taxon>
        <taxon>Pseudomonadati</taxon>
        <taxon>Bacteroidota</taxon>
        <taxon>Flavobacteriia</taxon>
        <taxon>Flavobacteriales</taxon>
        <taxon>Flavobacteriaceae</taxon>
        <taxon>Flavobacterium</taxon>
    </lineage>
</organism>
<accession>A0A1M7P7F7</accession>